<gene>
    <name evidence="1" type="ORF">SAMN05216207_101059</name>
</gene>
<dbReference type="EMBL" id="FOUY01000010">
    <property type="protein sequence ID" value="SFN20900.1"/>
    <property type="molecule type" value="Genomic_DNA"/>
</dbReference>
<sequence>MRSVTAGPRPGKDVVDPLLDNGAVRRLIVHGDDADLAAVLVRLLRRSALTTEVAYLPVSRRSRAAANWGLPRSYAALVALARGGTARPQPLLRDDSGGVLVGRGEIPGLHGEAYCDATRVFHGRIPRLVVDAGPAGVQVRAGRGVRAADGRAVQIGTTGATPIRDGEPYPREIKRWAWYRHTEPWHPVLPD</sequence>
<organism evidence="1 2">
    <name type="scientific">Pseudonocardia ammonioxydans</name>
    <dbReference type="NCBI Taxonomy" id="260086"/>
    <lineage>
        <taxon>Bacteria</taxon>
        <taxon>Bacillati</taxon>
        <taxon>Actinomycetota</taxon>
        <taxon>Actinomycetes</taxon>
        <taxon>Pseudonocardiales</taxon>
        <taxon>Pseudonocardiaceae</taxon>
        <taxon>Pseudonocardia</taxon>
    </lineage>
</organism>
<evidence type="ECO:0000313" key="1">
    <source>
        <dbReference type="EMBL" id="SFN20900.1"/>
    </source>
</evidence>
<reference evidence="1 2" key="1">
    <citation type="submission" date="2016-10" db="EMBL/GenBank/DDBJ databases">
        <authorList>
            <person name="de Groot N.N."/>
        </authorList>
    </citation>
    <scope>NUCLEOTIDE SEQUENCE [LARGE SCALE GENOMIC DNA]</scope>
    <source>
        <strain evidence="1 2">CGMCC 4.1877</strain>
    </source>
</reference>
<dbReference type="AlphaFoldDB" id="A0A1I4X6A9"/>
<keyword evidence="2" id="KW-1185">Reference proteome</keyword>
<proteinExistence type="predicted"/>
<name>A0A1I4X6A9_PSUAM</name>
<evidence type="ECO:0000313" key="2">
    <source>
        <dbReference type="Proteomes" id="UP000199614"/>
    </source>
</evidence>
<dbReference type="RefSeq" id="WP_093341566.1">
    <property type="nucleotide sequence ID" value="NZ_FOUY01000010.1"/>
</dbReference>
<accession>A0A1I4X6A9</accession>
<protein>
    <submittedName>
        <fullName evidence="1">Uncharacterized protein</fullName>
    </submittedName>
</protein>
<dbReference type="STRING" id="260086.SAMN05216207_101059"/>
<dbReference type="OrthoDB" id="5189801at2"/>
<dbReference type="Proteomes" id="UP000199614">
    <property type="component" value="Unassembled WGS sequence"/>
</dbReference>